<dbReference type="Proteomes" id="UP000636949">
    <property type="component" value="Unassembled WGS sequence"/>
</dbReference>
<name>A0A8J2Z776_9GAMM</name>
<dbReference type="EMBL" id="BMJS01000096">
    <property type="protein sequence ID" value="GGG09151.1"/>
    <property type="molecule type" value="Genomic_DNA"/>
</dbReference>
<keyword evidence="2" id="KW-1185">Reference proteome</keyword>
<organism evidence="1 2">
    <name type="scientific">Cysteiniphilum litorale</name>
    <dbReference type="NCBI Taxonomy" id="2056700"/>
    <lineage>
        <taxon>Bacteria</taxon>
        <taxon>Pseudomonadati</taxon>
        <taxon>Pseudomonadota</taxon>
        <taxon>Gammaproteobacteria</taxon>
        <taxon>Thiotrichales</taxon>
        <taxon>Fastidiosibacteraceae</taxon>
        <taxon>Cysteiniphilum</taxon>
    </lineage>
</organism>
<reference evidence="1" key="1">
    <citation type="journal article" date="2014" name="Int. J. Syst. Evol. Microbiol.">
        <title>Complete genome sequence of Corynebacterium casei LMG S-19264T (=DSM 44701T), isolated from a smear-ripened cheese.</title>
        <authorList>
            <consortium name="US DOE Joint Genome Institute (JGI-PGF)"/>
            <person name="Walter F."/>
            <person name="Albersmeier A."/>
            <person name="Kalinowski J."/>
            <person name="Ruckert C."/>
        </authorList>
    </citation>
    <scope>NUCLEOTIDE SEQUENCE</scope>
    <source>
        <strain evidence="1">CGMCC 1.15758</strain>
    </source>
</reference>
<evidence type="ECO:0000313" key="2">
    <source>
        <dbReference type="Proteomes" id="UP000636949"/>
    </source>
</evidence>
<sequence>MINQIVVAASYNATGWQWYSKANEKNDEKEEDEIVEQNLQQTQTIQPPNAAKLLKNQNQKKQQKQQKQESYSAQLKAFQAHYEEMQAKAVLTRKVEDVAYVMYLRMFMMEQAKDYGRSFEKALLHYPNLSYALKFPTQDRAREITRERQHKRQQQAIQTYAKTHGLFYFYKGEDSHSKAFGSSIQHFADQYGITLIGVAVDGVVIGEIKENMPIHQKDEMGKNKSKSKKHWQTAQLRQWGVKAVPALFLYNNQTKAMQPFAYGFMAQDQMAERFLQMATNYDQKPLQGDVSHDII</sequence>
<dbReference type="SUPFAM" id="SSF52833">
    <property type="entry name" value="Thioredoxin-like"/>
    <property type="match status" value="1"/>
</dbReference>
<proteinExistence type="predicted"/>
<dbReference type="InterPro" id="IPR036249">
    <property type="entry name" value="Thioredoxin-like_sf"/>
</dbReference>
<dbReference type="AlphaFoldDB" id="A0A8J2Z776"/>
<gene>
    <name evidence="1" type="ORF">GCM10010995_28430</name>
</gene>
<accession>A0A8J2Z776</accession>
<comment type="caution">
    <text evidence="1">The sequence shown here is derived from an EMBL/GenBank/DDBJ whole genome shotgun (WGS) entry which is preliminary data.</text>
</comment>
<dbReference type="InterPro" id="IPR039555">
    <property type="entry name" value="TraF/TrbB"/>
</dbReference>
<dbReference type="Pfam" id="PF13728">
    <property type="entry name" value="TraF"/>
    <property type="match status" value="1"/>
</dbReference>
<reference evidence="1" key="2">
    <citation type="submission" date="2020-09" db="EMBL/GenBank/DDBJ databases">
        <authorList>
            <person name="Sun Q."/>
            <person name="Zhou Y."/>
        </authorList>
    </citation>
    <scope>NUCLEOTIDE SEQUENCE</scope>
    <source>
        <strain evidence="1">CGMCC 1.15758</strain>
    </source>
</reference>
<protein>
    <submittedName>
        <fullName evidence="1">Uncharacterized protein</fullName>
    </submittedName>
</protein>
<dbReference type="RefSeq" id="WP_157968384.1">
    <property type="nucleotide sequence ID" value="NZ_BMJS01000096.1"/>
</dbReference>
<evidence type="ECO:0000313" key="1">
    <source>
        <dbReference type="EMBL" id="GGG09151.1"/>
    </source>
</evidence>
<dbReference type="OrthoDB" id="5651797at2"/>